<dbReference type="InterPro" id="IPR046342">
    <property type="entry name" value="CBS_dom_sf"/>
</dbReference>
<dbReference type="Proteomes" id="UP000588186">
    <property type="component" value="Unassembled WGS sequence"/>
</dbReference>
<dbReference type="PANTHER" id="PTHR43117:SF3">
    <property type="entry name" value="CHOLINE TRANSPORT ATP-BINDING PROTEIN OPUBA"/>
    <property type="match status" value="1"/>
</dbReference>
<keyword evidence="10" id="KW-0472">Membrane</keyword>
<evidence type="ECO:0000256" key="1">
    <source>
        <dbReference type="ARBA" id="ARBA00005417"/>
    </source>
</evidence>
<dbReference type="GO" id="GO:0005886">
    <property type="term" value="C:plasma membrane"/>
    <property type="evidence" value="ECO:0007669"/>
    <property type="project" value="UniProtKB-SubCell"/>
</dbReference>
<dbReference type="InterPro" id="IPR027417">
    <property type="entry name" value="P-loop_NTPase"/>
</dbReference>
<dbReference type="SMART" id="SM00382">
    <property type="entry name" value="AAA"/>
    <property type="match status" value="1"/>
</dbReference>
<dbReference type="PROSITE" id="PS00211">
    <property type="entry name" value="ABC_TRANSPORTER_1"/>
    <property type="match status" value="1"/>
</dbReference>
<keyword evidence="6 9" id="KW-0129">CBS domain</keyword>
<keyword evidence="10" id="KW-0997">Cell inner membrane</keyword>
<feature type="domain" description="CBS" evidence="12">
    <location>
        <begin position="248"/>
        <end position="310"/>
    </location>
</feature>
<dbReference type="EMBL" id="CAJEWB010000004">
    <property type="protein sequence ID" value="CAD2072060.1"/>
    <property type="molecule type" value="Genomic_DNA"/>
</dbReference>
<feature type="domain" description="ABC transporter" evidence="11">
    <location>
        <begin position="2"/>
        <end position="236"/>
    </location>
</feature>
<comment type="subcellular location">
    <subcellularLocation>
        <location evidence="10">Cell inner membrane</location>
        <topology evidence="10">Peripheral membrane protein</topology>
    </subcellularLocation>
</comment>
<dbReference type="InterPro" id="IPR000644">
    <property type="entry name" value="CBS_dom"/>
</dbReference>
<sequence>MLSIKNLTKIYGGKNKAVDNISLDIKQGEFIAFIGTSGSGKTTALRMINRMIEATSGSIEIDGKNIMQMNPVELRRSIGYVIQQIGLLPHLTIKENIVLVPKLLKWSEERKDKKARELINLVDLPESYLDRYPSELSGGQQQRIGVIRALAAEQDIILMDEPFGALDPITRDTLQDLVKVLQKKLGKTFIFVTHDMDEAIKLADRIAIMSNGQLVQFDTPDEILRNPANQFVRDFIGENRLIQDRPNMRTVEDAMIKPISVTADKSLNDVIAIMRERRVDTIFVTRNDGSLLGYLDIEDINEGYRKGKDLIDIMHRDVFKIKNHDKLQDSVRTILKRNLRNIPVVDENNILLGLITRSNLVDIVYDSIWGETPVGVDEA</sequence>
<dbReference type="GO" id="GO:0031460">
    <property type="term" value="P:glycine betaine transport"/>
    <property type="evidence" value="ECO:0007669"/>
    <property type="project" value="InterPro"/>
</dbReference>
<reference evidence="13 14" key="1">
    <citation type="submission" date="2020-07" db="EMBL/GenBank/DDBJ databases">
        <authorList>
            <person name="Criscuolo A."/>
        </authorList>
    </citation>
    <scope>NUCLEOTIDE SEQUENCE [LARGE SCALE GENOMIC DNA]</scope>
    <source>
        <strain evidence="13">CIP107946</strain>
    </source>
</reference>
<keyword evidence="2 10" id="KW-0813">Transport</keyword>
<keyword evidence="10" id="KW-1003">Cell membrane</keyword>
<dbReference type="InterPro" id="IPR017871">
    <property type="entry name" value="ABC_transporter-like_CS"/>
</dbReference>
<keyword evidence="4 10" id="KW-0547">Nucleotide-binding</keyword>
<dbReference type="GO" id="GO:0015418">
    <property type="term" value="F:ABC-type quaternary ammonium compound transporting activity"/>
    <property type="evidence" value="ECO:0007669"/>
    <property type="project" value="UniProtKB-EC"/>
</dbReference>
<dbReference type="InterPro" id="IPR005892">
    <property type="entry name" value="Gly-betaine_transp_ATP-bd"/>
</dbReference>
<dbReference type="InterPro" id="IPR003439">
    <property type="entry name" value="ABC_transporter-like_ATP-bd"/>
</dbReference>
<comment type="subunit">
    <text evidence="8">The complex is composed of two ATP-binding proteins (OpuCA), two transmembrane proteins (OpuCB and OpuCD) and a solute-binding protein (OpuCC).</text>
</comment>
<dbReference type="GO" id="GO:0005524">
    <property type="term" value="F:ATP binding"/>
    <property type="evidence" value="ECO:0007669"/>
    <property type="project" value="UniProtKB-UniRule"/>
</dbReference>
<dbReference type="PANTHER" id="PTHR43117">
    <property type="entry name" value="OSMOPROTECTANT IMPORT ATP-BINDING PROTEIN OSMV"/>
    <property type="match status" value="1"/>
</dbReference>
<comment type="catalytic activity">
    <reaction evidence="7">
        <text>a quaternary ammonium(out) + ATP + H2O = a quaternary ammonium(in) + ADP + phosphate + H(+)</text>
        <dbReference type="Rhea" id="RHEA:11036"/>
        <dbReference type="ChEBI" id="CHEBI:15377"/>
        <dbReference type="ChEBI" id="CHEBI:15378"/>
        <dbReference type="ChEBI" id="CHEBI:30616"/>
        <dbReference type="ChEBI" id="CHEBI:35267"/>
        <dbReference type="ChEBI" id="CHEBI:43474"/>
        <dbReference type="ChEBI" id="CHEBI:456216"/>
        <dbReference type="EC" id="7.6.2.9"/>
    </reaction>
</comment>
<proteinExistence type="inferred from homology"/>
<evidence type="ECO:0000259" key="11">
    <source>
        <dbReference type="PROSITE" id="PS50893"/>
    </source>
</evidence>
<dbReference type="PROSITE" id="PS50893">
    <property type="entry name" value="ABC_TRANSPORTER_2"/>
    <property type="match status" value="1"/>
</dbReference>
<dbReference type="GO" id="GO:0016887">
    <property type="term" value="F:ATP hydrolysis activity"/>
    <property type="evidence" value="ECO:0007669"/>
    <property type="project" value="UniProtKB-UniRule"/>
</dbReference>
<keyword evidence="5 10" id="KW-0067">ATP-binding</keyword>
<dbReference type="FunFam" id="3.40.50.300:FF:000425">
    <property type="entry name" value="Probable ABC transporter, ATP-binding subunit"/>
    <property type="match status" value="1"/>
</dbReference>
<evidence type="ECO:0000256" key="8">
    <source>
        <dbReference type="ARBA" id="ARBA00063934"/>
    </source>
</evidence>
<dbReference type="SUPFAM" id="SSF52540">
    <property type="entry name" value="P-loop containing nucleoside triphosphate hydrolases"/>
    <property type="match status" value="1"/>
</dbReference>
<dbReference type="GO" id="GO:0006865">
    <property type="term" value="P:amino acid transport"/>
    <property type="evidence" value="ECO:0007669"/>
    <property type="project" value="UniProtKB-UniRule"/>
</dbReference>
<evidence type="ECO:0000256" key="2">
    <source>
        <dbReference type="ARBA" id="ARBA00022448"/>
    </source>
</evidence>
<dbReference type="Pfam" id="PF00571">
    <property type="entry name" value="CBS"/>
    <property type="match status" value="2"/>
</dbReference>
<protein>
    <recommendedName>
        <fullName evidence="10">Quaternary amine transport ATP-binding protein</fullName>
        <ecNumber evidence="10">7.6.2.9</ecNumber>
    </recommendedName>
</protein>
<evidence type="ECO:0000256" key="5">
    <source>
        <dbReference type="ARBA" id="ARBA00022840"/>
    </source>
</evidence>
<comment type="subunit">
    <text evidence="10">The complex is probably composed of two ATP-binding proteins, two transmembrane proteins and a solute-binding protein.</text>
</comment>
<name>A0A6V7R3Y8_9BACL</name>
<dbReference type="SMART" id="SM00116">
    <property type="entry name" value="CBS"/>
    <property type="match status" value="2"/>
</dbReference>
<evidence type="ECO:0000256" key="4">
    <source>
        <dbReference type="ARBA" id="ARBA00022741"/>
    </source>
</evidence>
<gene>
    <name evidence="13" type="primary">opuCA_2</name>
    <name evidence="13" type="ORF">JEOPIN946_00258</name>
</gene>
<evidence type="ECO:0000256" key="7">
    <source>
        <dbReference type="ARBA" id="ARBA00052482"/>
    </source>
</evidence>
<feature type="domain" description="CBS" evidence="12">
    <location>
        <begin position="314"/>
        <end position="372"/>
    </location>
</feature>
<dbReference type="NCBIfam" id="TIGR01186">
    <property type="entry name" value="proV"/>
    <property type="match status" value="1"/>
</dbReference>
<dbReference type="PROSITE" id="PS51371">
    <property type="entry name" value="CBS"/>
    <property type="match status" value="2"/>
</dbReference>
<evidence type="ECO:0000313" key="14">
    <source>
        <dbReference type="Proteomes" id="UP000588186"/>
    </source>
</evidence>
<dbReference type="EC" id="7.6.2.9" evidence="10"/>
<evidence type="ECO:0000256" key="9">
    <source>
        <dbReference type="PROSITE-ProRule" id="PRU00703"/>
    </source>
</evidence>
<evidence type="ECO:0000256" key="6">
    <source>
        <dbReference type="ARBA" id="ARBA00023122"/>
    </source>
</evidence>
<comment type="caution">
    <text evidence="13">The sequence shown here is derived from an EMBL/GenBank/DDBJ whole genome shotgun (WGS) entry which is preliminary data.</text>
</comment>
<keyword evidence="14" id="KW-1185">Reference proteome</keyword>
<evidence type="ECO:0000259" key="12">
    <source>
        <dbReference type="PROSITE" id="PS51371"/>
    </source>
</evidence>
<dbReference type="AlphaFoldDB" id="A0A6V7R3Y8"/>
<dbReference type="CDD" id="cd04583">
    <property type="entry name" value="CBS_pair_ABC_OpuCA_assoc"/>
    <property type="match status" value="1"/>
</dbReference>
<dbReference type="Pfam" id="PF00005">
    <property type="entry name" value="ABC_tran"/>
    <property type="match status" value="1"/>
</dbReference>
<organism evidence="13 14">
    <name type="scientific">Phocicoccus pinnipedialis</name>
    <dbReference type="NCBI Taxonomy" id="110845"/>
    <lineage>
        <taxon>Bacteria</taxon>
        <taxon>Bacillati</taxon>
        <taxon>Bacillota</taxon>
        <taxon>Bacilli</taxon>
        <taxon>Bacillales</taxon>
        <taxon>Salinicoccaceae</taxon>
        <taxon>Phocicoccus</taxon>
    </lineage>
</organism>
<dbReference type="Gene3D" id="3.10.580.10">
    <property type="entry name" value="CBS-domain"/>
    <property type="match status" value="1"/>
</dbReference>
<dbReference type="RefSeq" id="WP_186076150.1">
    <property type="nucleotide sequence ID" value="NZ_CAJEWB010000004.1"/>
</dbReference>
<dbReference type="CDD" id="cd03295">
    <property type="entry name" value="ABC_OpuCA_Osmoprotection"/>
    <property type="match status" value="1"/>
</dbReference>
<dbReference type="Gene3D" id="3.40.50.300">
    <property type="entry name" value="P-loop containing nucleotide triphosphate hydrolases"/>
    <property type="match status" value="1"/>
</dbReference>
<comment type="similarity">
    <text evidence="1 10">Belongs to the ABC transporter superfamily.</text>
</comment>
<dbReference type="SUPFAM" id="SSF54631">
    <property type="entry name" value="CBS-domain pair"/>
    <property type="match status" value="1"/>
</dbReference>
<evidence type="ECO:0000313" key="13">
    <source>
        <dbReference type="EMBL" id="CAD2072060.1"/>
    </source>
</evidence>
<accession>A0A6V7R3Y8</accession>
<evidence type="ECO:0000256" key="3">
    <source>
        <dbReference type="ARBA" id="ARBA00022737"/>
    </source>
</evidence>
<keyword evidence="3" id="KW-0677">Repeat</keyword>
<evidence type="ECO:0000256" key="10">
    <source>
        <dbReference type="RuleBase" id="RU369116"/>
    </source>
</evidence>
<dbReference type="InterPro" id="IPR003593">
    <property type="entry name" value="AAA+_ATPase"/>
</dbReference>